<dbReference type="KEGG" id="gak:X907_2889"/>
<accession>A0A3T0EDL1</accession>
<dbReference type="Pfam" id="PF12281">
    <property type="entry name" value="NTP_transf_8"/>
    <property type="match status" value="1"/>
</dbReference>
<protein>
    <submittedName>
        <fullName evidence="3">Uncharacterized protein</fullName>
    </submittedName>
</protein>
<reference evidence="3 4" key="1">
    <citation type="submission" date="2016-12" db="EMBL/GenBank/DDBJ databases">
        <title>The genome of dimorphic prosthecate Glycocaulis alkaliphilus 6b-8t, isolated from crude oil dictates its adaptability in petroleum environments.</title>
        <authorList>
            <person name="Wu X.-L."/>
            <person name="Geng S."/>
        </authorList>
    </citation>
    <scope>NUCLEOTIDE SEQUENCE [LARGE SCALE GENOMIC DNA]</scope>
    <source>
        <strain evidence="3 4">6B-8</strain>
    </source>
</reference>
<gene>
    <name evidence="3" type="ORF">X907_2889</name>
</gene>
<feature type="domain" description="DUF6788" evidence="2">
    <location>
        <begin position="26"/>
        <end position="64"/>
    </location>
</feature>
<evidence type="ECO:0000313" key="3">
    <source>
        <dbReference type="EMBL" id="AZU05395.1"/>
    </source>
</evidence>
<feature type="domain" description="Nucleotidyltransferase-like" evidence="1">
    <location>
        <begin position="103"/>
        <end position="308"/>
    </location>
</feature>
<dbReference type="OrthoDB" id="5469612at2"/>
<dbReference type="InterPro" id="IPR058575">
    <property type="entry name" value="NTP_transf_8_dom"/>
</dbReference>
<dbReference type="RefSeq" id="WP_127569150.1">
    <property type="nucleotide sequence ID" value="NZ_BMFB01000004.1"/>
</dbReference>
<evidence type="ECO:0000313" key="4">
    <source>
        <dbReference type="Proteomes" id="UP000286954"/>
    </source>
</evidence>
<dbReference type="Pfam" id="PF20586">
    <property type="entry name" value="DUF6788"/>
    <property type="match status" value="1"/>
</dbReference>
<sequence length="336" mass="37212">MDTFPLSVQTTYQDLLEAHRQQAVSNLGGTPVLKEKSGRKYWYVRKRLGNRIVERYLGPQSAELDQRIEAGRDAATDHAVFEKRCASMVAQLRAAGLPALDRQTGKVLRAMAVAGAFRLGGTLIGTHAFRLYSAELGVRFPPELGLTADVDVAAFENLKLAIDDKPDPSLARTFADLGLHPVSEAGDSRKHTRWRMPGDGLMVEFLVPRMQSHQDVVSLAPLGVDARALSYLNYLIAEPVQAVGLYRSGVLIQVPRVERYAIHKLIVASQRRKESAAKARKDLAQADLLIRILEEDRPEELGLAYEDACARGAKWRSAMDASLDRLPEARARLTFC</sequence>
<dbReference type="InterPro" id="IPR046738">
    <property type="entry name" value="DUF6788"/>
</dbReference>
<dbReference type="AlphaFoldDB" id="A0A3T0EDL1"/>
<dbReference type="Proteomes" id="UP000286954">
    <property type="component" value="Chromosome"/>
</dbReference>
<name>A0A3T0EDL1_9PROT</name>
<keyword evidence="4" id="KW-1185">Reference proteome</keyword>
<proteinExistence type="predicted"/>
<evidence type="ECO:0000259" key="1">
    <source>
        <dbReference type="Pfam" id="PF12281"/>
    </source>
</evidence>
<dbReference type="EMBL" id="CP018911">
    <property type="protein sequence ID" value="AZU05395.1"/>
    <property type="molecule type" value="Genomic_DNA"/>
</dbReference>
<organism evidence="3 4">
    <name type="scientific">Glycocaulis alkaliphilus</name>
    <dbReference type="NCBI Taxonomy" id="1434191"/>
    <lineage>
        <taxon>Bacteria</taxon>
        <taxon>Pseudomonadati</taxon>
        <taxon>Pseudomonadota</taxon>
        <taxon>Alphaproteobacteria</taxon>
        <taxon>Maricaulales</taxon>
        <taxon>Maricaulaceae</taxon>
        <taxon>Glycocaulis</taxon>
    </lineage>
</organism>
<evidence type="ECO:0000259" key="2">
    <source>
        <dbReference type="Pfam" id="PF20586"/>
    </source>
</evidence>